<dbReference type="EMBL" id="CP019697">
    <property type="protein sequence ID" value="AQS52103.1"/>
    <property type="molecule type" value="Genomic_DNA"/>
</dbReference>
<feature type="transmembrane region" description="Helical" evidence="1">
    <location>
        <begin position="100"/>
        <end position="124"/>
    </location>
</feature>
<evidence type="ECO:0000256" key="1">
    <source>
        <dbReference type="SAM" id="Phobius"/>
    </source>
</evidence>
<accession>A0A1U9K211</accession>
<proteinExistence type="predicted"/>
<gene>
    <name evidence="2" type="ORF">PAEH1_12205</name>
</gene>
<keyword evidence="1" id="KW-0812">Transmembrane</keyword>
<dbReference type="AlphaFoldDB" id="A0A1U9K211"/>
<keyword evidence="1" id="KW-0472">Membrane</keyword>
<reference evidence="2 3" key="1">
    <citation type="submission" date="2017-01" db="EMBL/GenBank/DDBJ databases">
        <title>Complete Genome Sequence of Paenalcaligenes hominis, Isolated from a paraplegic Patient with neurogenic bladder.</title>
        <authorList>
            <person name="Mukhopadhyay R."/>
            <person name="Joaquin J."/>
            <person name="Hogue R."/>
            <person name="Kilaru A."/>
            <person name="Jospin G."/>
            <person name="Mars K."/>
            <person name="Eisen J.A."/>
            <person name="Chaturvedi V."/>
        </authorList>
    </citation>
    <scope>NUCLEOTIDE SEQUENCE [LARGE SCALE GENOMIC DNA]</scope>
    <source>
        <strain evidence="2 3">15S00501</strain>
    </source>
</reference>
<evidence type="ECO:0000313" key="3">
    <source>
        <dbReference type="Proteomes" id="UP000189369"/>
    </source>
</evidence>
<sequence length="169" mass="18361">MDKRKNIRSARETMGVFTNAQAAEQALQHVASLFSGDNTRVALIEPHDPQVEAKLKDEFSFMGQAAIAVHLWSVVLSVAAGVLFWWAFYAMGMPVFVHEAPTALLGSVCVFLLIGVLAGCFVAYMPSRNGVIEPAKKAVAEGKWVLVAYPNSGAEINATKTYFNQLSIN</sequence>
<feature type="transmembrane region" description="Helical" evidence="1">
    <location>
        <begin position="65"/>
        <end position="88"/>
    </location>
</feature>
<evidence type="ECO:0000313" key="2">
    <source>
        <dbReference type="EMBL" id="AQS52103.1"/>
    </source>
</evidence>
<keyword evidence="1" id="KW-1133">Transmembrane helix</keyword>
<name>A0A1U9K211_9BURK</name>
<dbReference type="OrthoDB" id="9834569at2"/>
<dbReference type="Proteomes" id="UP000189369">
    <property type="component" value="Chromosome"/>
</dbReference>
<dbReference type="KEGG" id="phn:PAEH1_12205"/>
<organism evidence="2 3">
    <name type="scientific">Paenalcaligenes hominis</name>
    <dbReference type="NCBI Taxonomy" id="643674"/>
    <lineage>
        <taxon>Bacteria</taxon>
        <taxon>Pseudomonadati</taxon>
        <taxon>Pseudomonadota</taxon>
        <taxon>Betaproteobacteria</taxon>
        <taxon>Burkholderiales</taxon>
        <taxon>Alcaligenaceae</taxon>
        <taxon>Paenalcaligenes</taxon>
    </lineage>
</organism>
<protein>
    <submittedName>
        <fullName evidence="2">Uncharacterized protein</fullName>
    </submittedName>
</protein>